<proteinExistence type="predicted"/>
<gene>
    <name evidence="1" type="ORF">G6011_00745</name>
</gene>
<protein>
    <submittedName>
        <fullName evidence="1">Uncharacterized protein</fullName>
    </submittedName>
</protein>
<dbReference type="AlphaFoldDB" id="A0AAD4NVB9"/>
<name>A0AAD4NVB9_9PLEO</name>
<evidence type="ECO:0000313" key="1">
    <source>
        <dbReference type="EMBL" id="KAG9195624.1"/>
    </source>
</evidence>
<keyword evidence="2" id="KW-1185">Reference proteome</keyword>
<evidence type="ECO:0000313" key="2">
    <source>
        <dbReference type="Proteomes" id="UP001199106"/>
    </source>
</evidence>
<sequence length="108" mass="12105">MAPTFPPMPLPGLVIIPNWTAQHQETFLMKNEDIPKGKSQSDLTTHDKYIEIQNMKFEKDVASEEKGLVANSNPVMTVYRHAKGTHRHAEWDVHVAPGMDLLLALGMA</sequence>
<dbReference type="EMBL" id="JAANER010000001">
    <property type="protein sequence ID" value="KAG9195624.1"/>
    <property type="molecule type" value="Genomic_DNA"/>
</dbReference>
<comment type="caution">
    <text evidence="1">The sequence shown here is derived from an EMBL/GenBank/DDBJ whole genome shotgun (WGS) entry which is preliminary data.</text>
</comment>
<dbReference type="Proteomes" id="UP001199106">
    <property type="component" value="Unassembled WGS sequence"/>
</dbReference>
<organism evidence="1 2">
    <name type="scientific">Alternaria panax</name>
    <dbReference type="NCBI Taxonomy" id="48097"/>
    <lineage>
        <taxon>Eukaryota</taxon>
        <taxon>Fungi</taxon>
        <taxon>Dikarya</taxon>
        <taxon>Ascomycota</taxon>
        <taxon>Pezizomycotina</taxon>
        <taxon>Dothideomycetes</taxon>
        <taxon>Pleosporomycetidae</taxon>
        <taxon>Pleosporales</taxon>
        <taxon>Pleosporineae</taxon>
        <taxon>Pleosporaceae</taxon>
        <taxon>Alternaria</taxon>
        <taxon>Alternaria sect. Panax</taxon>
    </lineage>
</organism>
<accession>A0AAD4NVB9</accession>
<reference evidence="1" key="1">
    <citation type="submission" date="2021-07" db="EMBL/GenBank/DDBJ databases">
        <title>Genome Resource of American Ginseng Black Spot Pathogen Alternaria panax.</title>
        <authorList>
            <person name="Qiu C."/>
            <person name="Wang W."/>
            <person name="Liu Z."/>
        </authorList>
    </citation>
    <scope>NUCLEOTIDE SEQUENCE</scope>
    <source>
        <strain evidence="1">BNCC115425</strain>
    </source>
</reference>